<protein>
    <submittedName>
        <fullName evidence="2">Uncharacterized protein</fullName>
    </submittedName>
</protein>
<evidence type="ECO:0000313" key="2">
    <source>
        <dbReference type="EMBL" id="OWK52006.1"/>
    </source>
</evidence>
<feature type="region of interest" description="Disordered" evidence="1">
    <location>
        <begin position="1"/>
        <end position="60"/>
    </location>
</feature>
<organism evidence="2 3">
    <name type="scientific">Lonchura striata</name>
    <name type="common">white-rumped munia</name>
    <dbReference type="NCBI Taxonomy" id="40157"/>
    <lineage>
        <taxon>Eukaryota</taxon>
        <taxon>Metazoa</taxon>
        <taxon>Chordata</taxon>
        <taxon>Craniata</taxon>
        <taxon>Vertebrata</taxon>
        <taxon>Euteleostomi</taxon>
        <taxon>Archelosauria</taxon>
        <taxon>Archosauria</taxon>
        <taxon>Dinosauria</taxon>
        <taxon>Saurischia</taxon>
        <taxon>Theropoda</taxon>
        <taxon>Coelurosauria</taxon>
        <taxon>Aves</taxon>
        <taxon>Neognathae</taxon>
        <taxon>Neoaves</taxon>
        <taxon>Telluraves</taxon>
        <taxon>Australaves</taxon>
        <taxon>Passeriformes</taxon>
        <taxon>Passeroidea</taxon>
        <taxon>Estrildidae</taxon>
        <taxon>Estrildinae</taxon>
        <taxon>Lonchura</taxon>
    </lineage>
</organism>
<comment type="caution">
    <text evidence="2">The sequence shown here is derived from an EMBL/GenBank/DDBJ whole genome shotgun (WGS) entry which is preliminary data.</text>
</comment>
<dbReference type="AlphaFoldDB" id="A0A218UEB5"/>
<accession>A0A218UEB5</accession>
<dbReference type="Proteomes" id="UP000197619">
    <property type="component" value="Unassembled WGS sequence"/>
</dbReference>
<name>A0A218UEB5_9PASE</name>
<feature type="compositionally biased region" description="Basic residues" evidence="1">
    <location>
        <begin position="105"/>
        <end position="115"/>
    </location>
</feature>
<feature type="region of interest" description="Disordered" evidence="1">
    <location>
        <begin position="93"/>
        <end position="115"/>
    </location>
</feature>
<gene>
    <name evidence="2" type="ORF">RLOC_00010638</name>
</gene>
<evidence type="ECO:0000313" key="3">
    <source>
        <dbReference type="Proteomes" id="UP000197619"/>
    </source>
</evidence>
<sequence length="115" mass="12583">MQHRPHPAPGDFGSSSLWKIPPSRRPWPVTWGGSGDSSPHLLPHLERTQPPSETRQELPGAAHVSQILPVFPLPTPLSPMGCVVVPQFPQGITHGAEADLMPPRTSRRSKTRNKP</sequence>
<evidence type="ECO:0000256" key="1">
    <source>
        <dbReference type="SAM" id="MobiDB-lite"/>
    </source>
</evidence>
<reference evidence="2 3" key="1">
    <citation type="submission" date="2017-05" db="EMBL/GenBank/DDBJ databases">
        <title>Genome of assembly of the Bengalese finch, Lonchura striata domestica.</title>
        <authorList>
            <person name="Colquitt B.M."/>
            <person name="Brainard M.S."/>
        </authorList>
    </citation>
    <scope>NUCLEOTIDE SEQUENCE [LARGE SCALE GENOMIC DNA]</scope>
    <source>
        <strain evidence="2">White83orange57</strain>
    </source>
</reference>
<proteinExistence type="predicted"/>
<dbReference type="EMBL" id="MUZQ01000382">
    <property type="protein sequence ID" value="OWK52006.1"/>
    <property type="molecule type" value="Genomic_DNA"/>
</dbReference>
<keyword evidence="3" id="KW-1185">Reference proteome</keyword>